<dbReference type="AlphaFoldDB" id="A0A410P673"/>
<evidence type="ECO:0000256" key="2">
    <source>
        <dbReference type="ARBA" id="ARBA00009477"/>
    </source>
</evidence>
<gene>
    <name evidence="8" type="ORF">BU251_07495</name>
</gene>
<dbReference type="Pfam" id="PF25917">
    <property type="entry name" value="BSH_RND"/>
    <property type="match status" value="1"/>
</dbReference>
<dbReference type="OrthoDB" id="9811754at2"/>
<keyword evidence="4" id="KW-0472">Membrane</keyword>
<evidence type="ECO:0000259" key="7">
    <source>
        <dbReference type="Pfam" id="PF25963"/>
    </source>
</evidence>
<proteinExistence type="inferred from homology"/>
<evidence type="ECO:0000313" key="9">
    <source>
        <dbReference type="Proteomes" id="UP000287243"/>
    </source>
</evidence>
<dbReference type="InterPro" id="IPR058624">
    <property type="entry name" value="MdtA-like_HH"/>
</dbReference>
<dbReference type="GO" id="GO:0022857">
    <property type="term" value="F:transmembrane transporter activity"/>
    <property type="evidence" value="ECO:0007669"/>
    <property type="project" value="InterPro"/>
</dbReference>
<evidence type="ECO:0000256" key="4">
    <source>
        <dbReference type="SAM" id="Phobius"/>
    </source>
</evidence>
<evidence type="ECO:0000259" key="5">
    <source>
        <dbReference type="Pfam" id="PF25876"/>
    </source>
</evidence>
<feature type="coiled-coil region" evidence="3">
    <location>
        <begin position="97"/>
        <end position="162"/>
    </location>
</feature>
<dbReference type="SUPFAM" id="SSF111369">
    <property type="entry name" value="HlyD-like secretion proteins"/>
    <property type="match status" value="1"/>
</dbReference>
<feature type="domain" description="Multidrug resistance protein MdtA-like alpha-helical hairpin" evidence="5">
    <location>
        <begin position="97"/>
        <end position="166"/>
    </location>
</feature>
<dbReference type="GO" id="GO:0016020">
    <property type="term" value="C:membrane"/>
    <property type="evidence" value="ECO:0007669"/>
    <property type="project" value="UniProtKB-SubCell"/>
</dbReference>
<name>A0A410P673_VELA1</name>
<reference evidence="8 9" key="1">
    <citation type="submission" date="2017-01" db="EMBL/GenBank/DDBJ databases">
        <title>First insights into the biology of 'candidatus Vampirococcus archaeovorus'.</title>
        <authorList>
            <person name="Kizina J."/>
            <person name="Jordan S."/>
            <person name="Stueber K."/>
            <person name="Reinhardt R."/>
            <person name="Harder J."/>
        </authorList>
    </citation>
    <scope>NUCLEOTIDE SEQUENCE [LARGE SCALE GENOMIC DNA]</scope>
    <source>
        <strain evidence="8 9">LiM</strain>
    </source>
</reference>
<feature type="transmembrane region" description="Helical" evidence="4">
    <location>
        <begin position="20"/>
        <end position="40"/>
    </location>
</feature>
<sequence length="296" mass="32874">MSDKLNVPVKKIKLLHKKRFIIPAIVLLILGCSFGLYYYFYALSHTSTDDAFIEGHAISISPKVSGHILKVYIDDNQEVKEGELLAEIDPRDYETRLKMAEANLEAAQAKAAQAEEDVSRYKKLILNDEISKQNMEHVLVRARVANAEADQSKAALEQAKLELSYTKIYAPSAGRVTEKSVEEGAFVQIGQMLLTIVTPERWVVANLKETDLKNILPGQPVTITIDAYPGKVFKGHVDSIQRGTGARFSLLPPENASGNYIKIVQRVPVKIVFDEEPDPKHPLALGMSVIPAIKIK</sequence>
<keyword evidence="4" id="KW-1133">Transmembrane helix</keyword>
<keyword evidence="3" id="KW-0175">Coiled coil</keyword>
<dbReference type="EMBL" id="CP019384">
    <property type="protein sequence ID" value="QAT17571.1"/>
    <property type="molecule type" value="Genomic_DNA"/>
</dbReference>
<accession>A0A410P673</accession>
<dbReference type="InterPro" id="IPR006143">
    <property type="entry name" value="RND_pump_MFP"/>
</dbReference>
<protein>
    <submittedName>
        <fullName evidence="8">Uncharacterized protein</fullName>
    </submittedName>
</protein>
<dbReference type="KEGG" id="vai:BU251_07495"/>
<dbReference type="InterPro" id="IPR050739">
    <property type="entry name" value="MFP"/>
</dbReference>
<dbReference type="PANTHER" id="PTHR30386">
    <property type="entry name" value="MEMBRANE FUSION SUBUNIT OF EMRAB-TOLC MULTIDRUG EFFLUX PUMP"/>
    <property type="match status" value="1"/>
</dbReference>
<dbReference type="NCBIfam" id="TIGR01730">
    <property type="entry name" value="RND_mfp"/>
    <property type="match status" value="1"/>
</dbReference>
<dbReference type="InterPro" id="IPR058625">
    <property type="entry name" value="MdtA-like_BSH"/>
</dbReference>
<feature type="domain" description="p-hydroxybenzoic acid efflux pump subunit AaeA-like beta-barrel" evidence="7">
    <location>
        <begin position="203"/>
        <end position="286"/>
    </location>
</feature>
<dbReference type="RefSeq" id="WP_128700444.1">
    <property type="nucleotide sequence ID" value="NZ_CP019384.1"/>
</dbReference>
<dbReference type="InterPro" id="IPR058634">
    <property type="entry name" value="AaeA-lik-b-barrel"/>
</dbReference>
<comment type="similarity">
    <text evidence="2">Belongs to the membrane fusion protein (MFP) (TC 8.A.1) family.</text>
</comment>
<evidence type="ECO:0000256" key="3">
    <source>
        <dbReference type="SAM" id="Coils"/>
    </source>
</evidence>
<evidence type="ECO:0000259" key="6">
    <source>
        <dbReference type="Pfam" id="PF25917"/>
    </source>
</evidence>
<dbReference type="PROSITE" id="PS51257">
    <property type="entry name" value="PROKAR_LIPOPROTEIN"/>
    <property type="match status" value="1"/>
</dbReference>
<dbReference type="Proteomes" id="UP000287243">
    <property type="component" value="Chromosome"/>
</dbReference>
<dbReference type="Pfam" id="PF25963">
    <property type="entry name" value="Beta-barrel_AAEA"/>
    <property type="match status" value="1"/>
</dbReference>
<keyword evidence="4" id="KW-0812">Transmembrane</keyword>
<comment type="subcellular location">
    <subcellularLocation>
        <location evidence="1">Cell envelope</location>
    </subcellularLocation>
</comment>
<evidence type="ECO:0000256" key="1">
    <source>
        <dbReference type="ARBA" id="ARBA00004196"/>
    </source>
</evidence>
<feature type="domain" description="Multidrug resistance protein MdtA-like barrel-sandwich hybrid" evidence="6">
    <location>
        <begin position="58"/>
        <end position="198"/>
    </location>
</feature>
<organism evidence="8 9">
    <name type="scientific">Velamenicoccus archaeovorus</name>
    <dbReference type="NCBI Taxonomy" id="1930593"/>
    <lineage>
        <taxon>Bacteria</taxon>
        <taxon>Pseudomonadati</taxon>
        <taxon>Candidatus Omnitrophota</taxon>
        <taxon>Candidatus Velamenicoccus</taxon>
    </lineage>
</organism>
<evidence type="ECO:0000313" key="8">
    <source>
        <dbReference type="EMBL" id="QAT17571.1"/>
    </source>
</evidence>
<dbReference type="Gene3D" id="2.40.30.170">
    <property type="match status" value="1"/>
</dbReference>
<keyword evidence="9" id="KW-1185">Reference proteome</keyword>
<dbReference type="Gene3D" id="2.40.50.100">
    <property type="match status" value="1"/>
</dbReference>
<dbReference type="PANTHER" id="PTHR30386:SF19">
    <property type="entry name" value="MULTIDRUG EXPORT PROTEIN EMRA-RELATED"/>
    <property type="match status" value="1"/>
</dbReference>
<dbReference type="Pfam" id="PF25876">
    <property type="entry name" value="HH_MFP_RND"/>
    <property type="match status" value="1"/>
</dbReference>